<dbReference type="EMBL" id="ML001161">
    <property type="protein sequence ID" value="RKO83506.1"/>
    <property type="molecule type" value="Genomic_DNA"/>
</dbReference>
<proteinExistence type="predicted"/>
<feature type="compositionally biased region" description="Basic and acidic residues" evidence="1">
    <location>
        <begin position="79"/>
        <end position="88"/>
    </location>
</feature>
<feature type="region of interest" description="Disordered" evidence="1">
    <location>
        <begin position="172"/>
        <end position="211"/>
    </location>
</feature>
<protein>
    <submittedName>
        <fullName evidence="2">Uncharacterized protein</fullName>
    </submittedName>
</protein>
<sequence>MWFGRMVGTLHGIWVSSPSVPSFLSSEFAQFLFRAAAAKFLGARDLANVLDQGVNRTAQWKVLVAGHGGRRASRRRARAHDSRSHAGDPKGAYMRLLRPLPFGRGTRARDSGRRPPATENVLQRALRSRVPLRWRRCHIGELKFVMTELIVRRGNQSEGVGVGVGVVSGRADAPYSDDNAPTKVTPSPDHLTSPAAAAAGVGRGRQRSWAP</sequence>
<evidence type="ECO:0000313" key="3">
    <source>
        <dbReference type="Proteomes" id="UP000269721"/>
    </source>
</evidence>
<dbReference type="AlphaFoldDB" id="A0A4P9W0F8"/>
<dbReference type="Proteomes" id="UP000269721">
    <property type="component" value="Unassembled WGS sequence"/>
</dbReference>
<keyword evidence="3" id="KW-1185">Reference proteome</keyword>
<accession>A0A4P9W0F8</accession>
<feature type="region of interest" description="Disordered" evidence="1">
    <location>
        <begin position="69"/>
        <end position="90"/>
    </location>
</feature>
<reference evidence="3" key="1">
    <citation type="journal article" date="2018" name="Nat. Microbiol.">
        <title>Leveraging single-cell genomics to expand the fungal tree of life.</title>
        <authorList>
            <person name="Ahrendt S.R."/>
            <person name="Quandt C.A."/>
            <person name="Ciobanu D."/>
            <person name="Clum A."/>
            <person name="Salamov A."/>
            <person name="Andreopoulos B."/>
            <person name="Cheng J.F."/>
            <person name="Woyke T."/>
            <person name="Pelin A."/>
            <person name="Henrissat B."/>
            <person name="Reynolds N.K."/>
            <person name="Benny G.L."/>
            <person name="Smith M.E."/>
            <person name="James T.Y."/>
            <person name="Grigoriev I.V."/>
        </authorList>
    </citation>
    <scope>NUCLEOTIDE SEQUENCE [LARGE SCALE GENOMIC DNA]</scope>
</reference>
<feature type="compositionally biased region" description="Basic residues" evidence="1">
    <location>
        <begin position="69"/>
        <end position="78"/>
    </location>
</feature>
<evidence type="ECO:0000313" key="2">
    <source>
        <dbReference type="EMBL" id="RKO83506.1"/>
    </source>
</evidence>
<gene>
    <name evidence="2" type="ORF">BDK51DRAFT_43867</name>
</gene>
<evidence type="ECO:0000256" key="1">
    <source>
        <dbReference type="SAM" id="MobiDB-lite"/>
    </source>
</evidence>
<name>A0A4P9W0F8_9FUNG</name>
<organism evidence="2 3">
    <name type="scientific">Blyttiomyces helicus</name>
    <dbReference type="NCBI Taxonomy" id="388810"/>
    <lineage>
        <taxon>Eukaryota</taxon>
        <taxon>Fungi</taxon>
        <taxon>Fungi incertae sedis</taxon>
        <taxon>Chytridiomycota</taxon>
        <taxon>Chytridiomycota incertae sedis</taxon>
        <taxon>Chytridiomycetes</taxon>
        <taxon>Chytridiomycetes incertae sedis</taxon>
        <taxon>Blyttiomyces</taxon>
    </lineage>
</organism>